<sequence>GPRDYWCWVEDGENSLNTLLFFFLWEWIAIATAIGVLVYTLIDRGMHLGLSPNTSDYTGVRDMRMGCIIAFSLVLGTNVVVWGFASASRFWVLGCDEPKFGDRLGIALGEMQAYLGCSRGRKYIFRSQSLSSFLHIILGNILVLPIPVIAVAVYFLVIYNDWFETETASETASGTDAPTQVPVGGVAGIA</sequence>
<keyword evidence="3" id="KW-1185">Reference proteome</keyword>
<reference evidence="2 3" key="1">
    <citation type="journal article" date="2018" name="New Phytol.">
        <title>Phylogenomics of Endogonaceae and evolution of mycorrhizas within Mucoromycota.</title>
        <authorList>
            <person name="Chang Y."/>
            <person name="Desiro A."/>
            <person name="Na H."/>
            <person name="Sandor L."/>
            <person name="Lipzen A."/>
            <person name="Clum A."/>
            <person name="Barry K."/>
            <person name="Grigoriev I.V."/>
            <person name="Martin F.M."/>
            <person name="Stajich J.E."/>
            <person name="Smith M.E."/>
            <person name="Bonito G."/>
            <person name="Spatafora J.W."/>
        </authorList>
    </citation>
    <scope>NUCLEOTIDE SEQUENCE [LARGE SCALE GENOMIC DNA]</scope>
    <source>
        <strain evidence="2 3">GMNB39</strain>
    </source>
</reference>
<accession>A0A433D4K1</accession>
<name>A0A433D4K1_9FUNG</name>
<comment type="caution">
    <text evidence="2">The sequence shown here is derived from an EMBL/GenBank/DDBJ whole genome shotgun (WGS) entry which is preliminary data.</text>
</comment>
<feature type="transmembrane region" description="Helical" evidence="1">
    <location>
        <begin position="133"/>
        <end position="157"/>
    </location>
</feature>
<dbReference type="EMBL" id="RBNI01006788">
    <property type="protein sequence ID" value="RUP45772.1"/>
    <property type="molecule type" value="Genomic_DNA"/>
</dbReference>
<keyword evidence="1" id="KW-0812">Transmembrane</keyword>
<gene>
    <name evidence="2" type="ORF">BC936DRAFT_147755</name>
</gene>
<feature type="transmembrane region" description="Helical" evidence="1">
    <location>
        <begin position="63"/>
        <end position="84"/>
    </location>
</feature>
<keyword evidence="1" id="KW-0472">Membrane</keyword>
<keyword evidence="1" id="KW-1133">Transmembrane helix</keyword>
<feature type="transmembrane region" description="Helical" evidence="1">
    <location>
        <begin position="20"/>
        <end position="42"/>
    </location>
</feature>
<evidence type="ECO:0000313" key="3">
    <source>
        <dbReference type="Proteomes" id="UP000268093"/>
    </source>
</evidence>
<proteinExistence type="predicted"/>
<organism evidence="2 3">
    <name type="scientific">Jimgerdemannia flammicorona</name>
    <dbReference type="NCBI Taxonomy" id="994334"/>
    <lineage>
        <taxon>Eukaryota</taxon>
        <taxon>Fungi</taxon>
        <taxon>Fungi incertae sedis</taxon>
        <taxon>Mucoromycota</taxon>
        <taxon>Mucoromycotina</taxon>
        <taxon>Endogonomycetes</taxon>
        <taxon>Endogonales</taxon>
        <taxon>Endogonaceae</taxon>
        <taxon>Jimgerdemannia</taxon>
    </lineage>
</organism>
<protein>
    <submittedName>
        <fullName evidence="2">Uncharacterized protein</fullName>
    </submittedName>
</protein>
<dbReference type="Proteomes" id="UP000268093">
    <property type="component" value="Unassembled WGS sequence"/>
</dbReference>
<evidence type="ECO:0000313" key="2">
    <source>
        <dbReference type="EMBL" id="RUP45772.1"/>
    </source>
</evidence>
<feature type="non-terminal residue" evidence="2">
    <location>
        <position position="1"/>
    </location>
</feature>
<evidence type="ECO:0000256" key="1">
    <source>
        <dbReference type="SAM" id="Phobius"/>
    </source>
</evidence>
<dbReference type="AlphaFoldDB" id="A0A433D4K1"/>